<evidence type="ECO:0000313" key="20">
    <source>
        <dbReference type="EMBL" id="ERL10809.1"/>
    </source>
</evidence>
<dbReference type="PIRSF" id="PIRSF000114">
    <property type="entry name" value="Glycerol-3-P_dh"/>
    <property type="match status" value="1"/>
</dbReference>
<dbReference type="GO" id="GO:0046168">
    <property type="term" value="P:glycerol-3-phosphate catabolic process"/>
    <property type="evidence" value="ECO:0007669"/>
    <property type="project" value="InterPro"/>
</dbReference>
<evidence type="ECO:0000256" key="9">
    <source>
        <dbReference type="ARBA" id="ARBA00052716"/>
    </source>
</evidence>
<evidence type="ECO:0000256" key="11">
    <source>
        <dbReference type="ARBA" id="ARBA00069372"/>
    </source>
</evidence>
<keyword evidence="13" id="KW-0963">Cytoplasm</keyword>
<keyword evidence="13" id="KW-0547">Nucleotide-binding</keyword>
<dbReference type="PRINTS" id="PR00077">
    <property type="entry name" value="GPDHDRGNASE"/>
</dbReference>
<feature type="binding site" evidence="15">
    <location>
        <position position="111"/>
    </location>
    <ligand>
        <name>substrate</name>
    </ligand>
</feature>
<proteinExistence type="inferred from homology"/>
<dbReference type="GO" id="GO:0141153">
    <property type="term" value="F:glycerol-3-phosphate dehydrogenase (NADP+) activity"/>
    <property type="evidence" value="ECO:0007669"/>
    <property type="project" value="RHEA"/>
</dbReference>
<evidence type="ECO:0000256" key="12">
    <source>
        <dbReference type="ARBA" id="ARBA00080511"/>
    </source>
</evidence>
<feature type="binding site" evidence="13">
    <location>
        <position position="259"/>
    </location>
    <ligand>
        <name>sn-glycerol 3-phosphate</name>
        <dbReference type="ChEBI" id="CHEBI:57597"/>
    </ligand>
</feature>
<feature type="binding site" evidence="13">
    <location>
        <position position="260"/>
    </location>
    <ligand>
        <name>sn-glycerol 3-phosphate</name>
        <dbReference type="ChEBI" id="CHEBI:57597"/>
    </ligand>
</feature>
<comment type="function">
    <text evidence="13">Catalyzes the reduction of the glycolytic intermediate dihydroxyacetone phosphate (DHAP) to sn-glycerol 3-phosphate (G3P), the key precursor for phospholipid synthesis.</text>
</comment>
<dbReference type="RefSeq" id="WP_021724896.1">
    <property type="nucleotide sequence ID" value="NZ_AWEZ01000004.1"/>
</dbReference>
<name>U2TCQ2_9ACTN</name>
<dbReference type="EC" id="1.1.1.94" evidence="10 13"/>
<feature type="binding site" evidence="13">
    <location>
        <position position="14"/>
    </location>
    <ligand>
        <name>NADPH</name>
        <dbReference type="ChEBI" id="CHEBI:57783"/>
    </ligand>
</feature>
<dbReference type="SUPFAM" id="SSF51735">
    <property type="entry name" value="NAD(P)-binding Rossmann-fold domains"/>
    <property type="match status" value="1"/>
</dbReference>
<keyword evidence="3 13" id="KW-0521">NADP</keyword>
<dbReference type="FunFam" id="1.10.1040.10:FF:000001">
    <property type="entry name" value="Glycerol-3-phosphate dehydrogenase [NAD(P)+]"/>
    <property type="match status" value="1"/>
</dbReference>
<comment type="catalytic activity">
    <reaction evidence="9">
        <text>sn-glycerol 3-phosphate + NADP(+) = dihydroxyacetone phosphate + NADPH + H(+)</text>
        <dbReference type="Rhea" id="RHEA:11096"/>
        <dbReference type="ChEBI" id="CHEBI:15378"/>
        <dbReference type="ChEBI" id="CHEBI:57597"/>
        <dbReference type="ChEBI" id="CHEBI:57642"/>
        <dbReference type="ChEBI" id="CHEBI:57783"/>
        <dbReference type="ChEBI" id="CHEBI:58349"/>
        <dbReference type="EC" id="1.1.1.94"/>
    </reaction>
    <physiologicalReaction direction="right-to-left" evidence="9">
        <dbReference type="Rhea" id="RHEA:11098"/>
    </physiologicalReaction>
</comment>
<dbReference type="PANTHER" id="PTHR11728:SF1">
    <property type="entry name" value="GLYCEROL-3-PHOSPHATE DEHYDROGENASE [NAD(+)] 2, CHLOROPLASTIC"/>
    <property type="match status" value="1"/>
</dbReference>
<evidence type="ECO:0000256" key="1">
    <source>
        <dbReference type="ARBA" id="ARBA00011009"/>
    </source>
</evidence>
<evidence type="ECO:0000256" key="14">
    <source>
        <dbReference type="PIRSR" id="PIRSR000114-1"/>
    </source>
</evidence>
<keyword evidence="21" id="KW-1185">Reference proteome</keyword>
<feature type="domain" description="Glycerol-3-phosphate dehydrogenase NAD-dependent C-terminal" evidence="19">
    <location>
        <begin position="184"/>
        <end position="323"/>
    </location>
</feature>
<dbReference type="InterPro" id="IPR036291">
    <property type="entry name" value="NAD(P)-bd_dom_sf"/>
</dbReference>
<dbReference type="FunFam" id="3.40.50.720:FF:000019">
    <property type="entry name" value="Glycerol-3-phosphate dehydrogenase [NAD(P)+]"/>
    <property type="match status" value="1"/>
</dbReference>
<protein>
    <recommendedName>
        <fullName evidence="11 13">Glycerol-3-phosphate dehydrogenase [NAD(P)+]</fullName>
        <ecNumber evidence="10 13">1.1.1.94</ecNumber>
    </recommendedName>
    <alternativeName>
        <fullName evidence="13">NAD(P)(+)-dependent glycerol-3-phosphate dehydrogenase</fullName>
    </alternativeName>
    <alternativeName>
        <fullName evidence="12 13">NAD(P)H-dependent dihydroxyacetone-phosphate reductase</fullName>
    </alternativeName>
</protein>
<feature type="binding site" evidence="16">
    <location>
        <position position="144"/>
    </location>
    <ligand>
        <name>NAD(+)</name>
        <dbReference type="ChEBI" id="CHEBI:57540"/>
    </ligand>
</feature>
<dbReference type="PANTHER" id="PTHR11728">
    <property type="entry name" value="GLYCEROL-3-PHOSPHATE DEHYDROGENASE"/>
    <property type="match status" value="1"/>
</dbReference>
<feature type="binding site" evidence="13">
    <location>
        <position position="37"/>
    </location>
    <ligand>
        <name>NADPH</name>
        <dbReference type="ChEBI" id="CHEBI:57783"/>
    </ligand>
</feature>
<dbReference type="STRING" id="1125712.HMPREF1316_2200"/>
<comment type="caution">
    <text evidence="13">Lacks conserved residue(s) required for the propagation of feature annotation.</text>
</comment>
<evidence type="ECO:0000256" key="13">
    <source>
        <dbReference type="HAMAP-Rule" id="MF_00394"/>
    </source>
</evidence>
<evidence type="ECO:0000256" key="3">
    <source>
        <dbReference type="ARBA" id="ARBA00022857"/>
    </source>
</evidence>
<dbReference type="GO" id="GO:0005829">
    <property type="term" value="C:cytosol"/>
    <property type="evidence" value="ECO:0007669"/>
    <property type="project" value="TreeGrafter"/>
</dbReference>
<sequence length="352" mass="36935">MAMASRVCVIGSGSWGTAAAGLVARNGSERQVVLWARCEEVATSINECHRNPRHLREYRLPANVCSTTDPAGALEGAGAIVVAVPSNHLRGVLDAFAAWVPSTTPVLVLTKGIEPTSHLLMTEVVADVWGHTDRIAALSGPNHAEEICLGMVSAAVVAAPNGQLARVFQGLFVCPEFRAYRTSDLRGVEVCAAGKNVIAISCGVCAGWNMGDNAQAVLMTRGLAEMSRVVVACGGDSLTCMGLAGMGDLVATCTSHHSRNRSFGEALAHGATLEGYERATGMVVEGARAARSLHEVAQERHIEMPITSCVHAMLYEGTDIGRAAQMLLERVPNEEFYGIRPQGGGAATDACA</sequence>
<reference evidence="20 21" key="1">
    <citation type="submission" date="2013-08" db="EMBL/GenBank/DDBJ databases">
        <authorList>
            <person name="Durkin A.S."/>
            <person name="Haft D.R."/>
            <person name="McCorrison J."/>
            <person name="Torralba M."/>
            <person name="Gillis M."/>
            <person name="Haft D.H."/>
            <person name="Methe B."/>
            <person name="Sutton G."/>
            <person name="Nelson K.E."/>
        </authorList>
    </citation>
    <scope>NUCLEOTIDE SEQUENCE [LARGE SCALE GENOMIC DNA]</scope>
    <source>
        <strain evidence="20 21">F0195</strain>
    </source>
</reference>
<dbReference type="NCBIfam" id="NF000942">
    <property type="entry name" value="PRK00094.1-4"/>
    <property type="match status" value="1"/>
</dbReference>
<dbReference type="InterPro" id="IPR011128">
    <property type="entry name" value="G3P_DH_NAD-dep_N"/>
</dbReference>
<dbReference type="InterPro" id="IPR006168">
    <property type="entry name" value="G3P_DH_NAD-dep"/>
</dbReference>
<evidence type="ECO:0000256" key="16">
    <source>
        <dbReference type="PIRSR" id="PIRSR000114-3"/>
    </source>
</evidence>
<feature type="binding site" evidence="13">
    <location>
        <position position="140"/>
    </location>
    <ligand>
        <name>sn-glycerol 3-phosphate</name>
        <dbReference type="ChEBI" id="CHEBI:57597"/>
    </ligand>
</feature>
<dbReference type="UniPathway" id="UPA00940"/>
<comment type="caution">
    <text evidence="20">The sequence shown here is derived from an EMBL/GenBank/DDBJ whole genome shotgun (WGS) entry which is preliminary data.</text>
</comment>
<dbReference type="InterPro" id="IPR006109">
    <property type="entry name" value="G3P_DH_NAD-dep_C"/>
</dbReference>
<evidence type="ECO:0000256" key="2">
    <source>
        <dbReference type="ARBA" id="ARBA00022516"/>
    </source>
</evidence>
<dbReference type="GO" id="GO:0141152">
    <property type="term" value="F:glycerol-3-phosphate dehydrogenase (NAD+) activity"/>
    <property type="evidence" value="ECO:0007669"/>
    <property type="project" value="RHEA"/>
</dbReference>
<dbReference type="AlphaFoldDB" id="U2TCQ2"/>
<evidence type="ECO:0000259" key="18">
    <source>
        <dbReference type="Pfam" id="PF01210"/>
    </source>
</evidence>
<feature type="binding site" evidence="13">
    <location>
        <position position="258"/>
    </location>
    <ligand>
        <name>sn-glycerol 3-phosphate</name>
        <dbReference type="ChEBI" id="CHEBI:57597"/>
    </ligand>
</feature>
<evidence type="ECO:0000256" key="6">
    <source>
        <dbReference type="ARBA" id="ARBA00023098"/>
    </source>
</evidence>
<evidence type="ECO:0000313" key="21">
    <source>
        <dbReference type="Proteomes" id="UP000016638"/>
    </source>
</evidence>
<comment type="subcellular location">
    <subcellularLocation>
        <location evidence="13">Cytoplasm</location>
    </subcellularLocation>
</comment>
<feature type="binding site" evidence="13">
    <location>
        <position position="144"/>
    </location>
    <ligand>
        <name>NADPH</name>
        <dbReference type="ChEBI" id="CHEBI:57783"/>
    </ligand>
</feature>
<comment type="pathway">
    <text evidence="13">Membrane lipid metabolism; glycerophospholipid metabolism.</text>
</comment>
<feature type="binding site" evidence="16">
    <location>
        <begin position="11"/>
        <end position="16"/>
    </location>
    <ligand>
        <name>NAD(+)</name>
        <dbReference type="ChEBI" id="CHEBI:57540"/>
    </ligand>
</feature>
<dbReference type="Gene3D" id="1.10.1040.10">
    <property type="entry name" value="N-(1-d-carboxylethyl)-l-norvaline Dehydrogenase, domain 2"/>
    <property type="match status" value="1"/>
</dbReference>
<gene>
    <name evidence="13" type="primary">gpsA</name>
    <name evidence="20" type="ORF">HMPREF1316_2200</name>
</gene>
<comment type="catalytic activity">
    <reaction evidence="13">
        <text>sn-glycerol 3-phosphate + NAD(+) = dihydroxyacetone phosphate + NADH + H(+)</text>
        <dbReference type="Rhea" id="RHEA:11092"/>
        <dbReference type="ChEBI" id="CHEBI:15378"/>
        <dbReference type="ChEBI" id="CHEBI:57540"/>
        <dbReference type="ChEBI" id="CHEBI:57597"/>
        <dbReference type="ChEBI" id="CHEBI:57642"/>
        <dbReference type="ChEBI" id="CHEBI:57945"/>
        <dbReference type="EC" id="1.1.1.94"/>
    </reaction>
</comment>
<feature type="binding site" evidence="13">
    <location>
        <position position="111"/>
    </location>
    <ligand>
        <name>sn-glycerol 3-phosphate</name>
        <dbReference type="ChEBI" id="CHEBI:57597"/>
    </ligand>
</feature>
<evidence type="ECO:0000256" key="7">
    <source>
        <dbReference type="ARBA" id="ARBA00023209"/>
    </source>
</evidence>
<dbReference type="NCBIfam" id="NF000940">
    <property type="entry name" value="PRK00094.1-2"/>
    <property type="match status" value="1"/>
</dbReference>
<feature type="binding site" evidence="16">
    <location>
        <position position="259"/>
    </location>
    <ligand>
        <name>NAD(+)</name>
        <dbReference type="ChEBI" id="CHEBI:57540"/>
    </ligand>
</feature>
<feature type="binding site" evidence="13">
    <location>
        <position position="285"/>
    </location>
    <ligand>
        <name>NADPH</name>
        <dbReference type="ChEBI" id="CHEBI:57783"/>
    </ligand>
</feature>
<dbReference type="HAMAP" id="MF_00394">
    <property type="entry name" value="NAD_Glyc3P_dehydrog"/>
    <property type="match status" value="1"/>
</dbReference>
<dbReference type="GO" id="GO:0006650">
    <property type="term" value="P:glycerophospholipid metabolic process"/>
    <property type="evidence" value="ECO:0007669"/>
    <property type="project" value="UniProtKB-UniRule"/>
</dbReference>
<feature type="binding site" evidence="13">
    <location>
        <position position="15"/>
    </location>
    <ligand>
        <name>NADPH</name>
        <dbReference type="ChEBI" id="CHEBI:57783"/>
    </ligand>
</feature>
<dbReference type="Proteomes" id="UP000016638">
    <property type="component" value="Unassembled WGS sequence"/>
</dbReference>
<keyword evidence="4 13" id="KW-0560">Oxidoreductase</keyword>
<evidence type="ECO:0000256" key="5">
    <source>
        <dbReference type="ARBA" id="ARBA00023027"/>
    </source>
</evidence>
<accession>U2TCQ2</accession>
<dbReference type="GO" id="GO:0046167">
    <property type="term" value="P:glycerol-3-phosphate biosynthetic process"/>
    <property type="evidence" value="ECO:0007669"/>
    <property type="project" value="UniProtKB-UniRule"/>
</dbReference>
<dbReference type="GO" id="GO:0008654">
    <property type="term" value="P:phospholipid biosynthetic process"/>
    <property type="evidence" value="ECO:0007669"/>
    <property type="project" value="UniProtKB-KW"/>
</dbReference>
<keyword evidence="7 13" id="KW-0594">Phospholipid biosynthesis</keyword>
<feature type="binding site" evidence="13">
    <location>
        <position position="195"/>
    </location>
    <ligand>
        <name>sn-glycerol 3-phosphate</name>
        <dbReference type="ChEBI" id="CHEBI:57597"/>
    </ligand>
</feature>
<dbReference type="InterPro" id="IPR013328">
    <property type="entry name" value="6PGD_dom2"/>
</dbReference>
<evidence type="ECO:0000256" key="15">
    <source>
        <dbReference type="PIRSR" id="PIRSR000114-2"/>
    </source>
</evidence>
<dbReference type="eggNOG" id="COG0240">
    <property type="taxonomic scope" value="Bacteria"/>
</dbReference>
<keyword evidence="2 13" id="KW-0444">Lipid biosynthesis</keyword>
<dbReference type="PATRIC" id="fig|1125712.3.peg.52"/>
<evidence type="ECO:0000259" key="19">
    <source>
        <dbReference type="Pfam" id="PF07479"/>
    </source>
</evidence>
<keyword evidence="6 13" id="KW-0443">Lipid metabolism</keyword>
<evidence type="ECO:0000256" key="17">
    <source>
        <dbReference type="RuleBase" id="RU000437"/>
    </source>
</evidence>
<keyword evidence="5 13" id="KW-0520">NAD</keyword>
<evidence type="ECO:0000256" key="10">
    <source>
        <dbReference type="ARBA" id="ARBA00066687"/>
    </source>
</evidence>
<feature type="active site" description="Proton acceptor" evidence="13 14">
    <location>
        <position position="195"/>
    </location>
</feature>
<dbReference type="Pfam" id="PF01210">
    <property type="entry name" value="NAD_Gly3P_dh_N"/>
    <property type="match status" value="1"/>
</dbReference>
<dbReference type="Gene3D" id="3.40.50.720">
    <property type="entry name" value="NAD(P)-binding Rossmann-like Domain"/>
    <property type="match status" value="1"/>
</dbReference>
<organism evidence="20 21">
    <name type="scientific">Olsenella profusa F0195</name>
    <dbReference type="NCBI Taxonomy" id="1125712"/>
    <lineage>
        <taxon>Bacteria</taxon>
        <taxon>Bacillati</taxon>
        <taxon>Actinomycetota</taxon>
        <taxon>Coriobacteriia</taxon>
        <taxon>Coriobacteriales</taxon>
        <taxon>Atopobiaceae</taxon>
        <taxon>Olsenella</taxon>
    </lineage>
</organism>
<evidence type="ECO:0000256" key="4">
    <source>
        <dbReference type="ARBA" id="ARBA00023002"/>
    </source>
</evidence>
<feature type="binding site" evidence="13">
    <location>
        <position position="111"/>
    </location>
    <ligand>
        <name>NADPH</name>
        <dbReference type="ChEBI" id="CHEBI:57783"/>
    </ligand>
</feature>
<feature type="domain" description="Glycerol-3-phosphate dehydrogenase NAD-dependent N-terminal" evidence="18">
    <location>
        <begin position="7"/>
        <end position="164"/>
    </location>
</feature>
<dbReference type="SUPFAM" id="SSF48179">
    <property type="entry name" value="6-phosphogluconate dehydrogenase C-terminal domain-like"/>
    <property type="match status" value="1"/>
</dbReference>
<dbReference type="GO" id="GO:0005975">
    <property type="term" value="P:carbohydrate metabolic process"/>
    <property type="evidence" value="ECO:0007669"/>
    <property type="project" value="InterPro"/>
</dbReference>
<keyword evidence="8 13" id="KW-1208">Phospholipid metabolism</keyword>
<feature type="binding site" evidence="13">
    <location>
        <position position="283"/>
    </location>
    <ligand>
        <name>NADPH</name>
        <dbReference type="ChEBI" id="CHEBI:57783"/>
    </ligand>
</feature>
<dbReference type="EMBL" id="AWEZ01000004">
    <property type="protein sequence ID" value="ERL10809.1"/>
    <property type="molecule type" value="Genomic_DNA"/>
</dbReference>
<dbReference type="InterPro" id="IPR008927">
    <property type="entry name" value="6-PGluconate_DH-like_C_sf"/>
</dbReference>
<feature type="binding site" evidence="13">
    <location>
        <position position="248"/>
    </location>
    <ligand>
        <name>sn-glycerol 3-phosphate</name>
        <dbReference type="ChEBI" id="CHEBI:57597"/>
    </ligand>
</feature>
<evidence type="ECO:0000256" key="8">
    <source>
        <dbReference type="ARBA" id="ARBA00023264"/>
    </source>
</evidence>
<feature type="binding site" evidence="13">
    <location>
        <position position="259"/>
    </location>
    <ligand>
        <name>NADPH</name>
        <dbReference type="ChEBI" id="CHEBI:57783"/>
    </ligand>
</feature>
<feature type="binding site" evidence="15">
    <location>
        <begin position="259"/>
        <end position="260"/>
    </location>
    <ligand>
        <name>substrate</name>
    </ligand>
</feature>
<dbReference type="Pfam" id="PF07479">
    <property type="entry name" value="NAD_Gly3P_dh_C"/>
    <property type="match status" value="1"/>
</dbReference>
<dbReference type="GO" id="GO:0051287">
    <property type="term" value="F:NAD binding"/>
    <property type="evidence" value="ECO:0007669"/>
    <property type="project" value="InterPro"/>
</dbReference>
<comment type="similarity">
    <text evidence="1 13 17">Belongs to the NAD-dependent glycerol-3-phosphate dehydrogenase family.</text>
</comment>